<dbReference type="HOGENOM" id="CLU_003703_12_2_1"/>
<dbReference type="PANTHER" id="PTHR33096:SF1">
    <property type="entry name" value="CXC1-LIKE CYSTEINE CLUSTER ASSOCIATED WITH KDZ TRANSPOSASES DOMAIN-CONTAINING PROTEIN"/>
    <property type="match status" value="1"/>
</dbReference>
<dbReference type="Pfam" id="PF18758">
    <property type="entry name" value="KDZ"/>
    <property type="match status" value="1"/>
</dbReference>
<dbReference type="EMBL" id="KN839844">
    <property type="protein sequence ID" value="KIJ65270.1"/>
    <property type="molecule type" value="Genomic_DNA"/>
</dbReference>
<protein>
    <recommendedName>
        <fullName evidence="1">CxC2-like cysteine cluster KDZ transposase-associated domain-containing protein</fullName>
    </recommendedName>
</protein>
<feature type="domain" description="CxC2-like cysteine cluster KDZ transposase-associated" evidence="1">
    <location>
        <begin position="132"/>
        <end position="217"/>
    </location>
</feature>
<gene>
    <name evidence="2" type="ORF">HYDPIDRAFT_88791</name>
</gene>
<dbReference type="PANTHER" id="PTHR33096">
    <property type="entry name" value="CXC2 DOMAIN-CONTAINING PROTEIN"/>
    <property type="match status" value="1"/>
</dbReference>
<dbReference type="OrthoDB" id="3214502at2759"/>
<name>A0A0C9W2L1_9AGAM</name>
<reference evidence="2 3" key="1">
    <citation type="submission" date="2014-04" db="EMBL/GenBank/DDBJ databases">
        <title>Evolutionary Origins and Diversification of the Mycorrhizal Mutualists.</title>
        <authorList>
            <consortium name="DOE Joint Genome Institute"/>
            <consortium name="Mycorrhizal Genomics Consortium"/>
            <person name="Kohler A."/>
            <person name="Kuo A."/>
            <person name="Nagy L.G."/>
            <person name="Floudas D."/>
            <person name="Copeland A."/>
            <person name="Barry K.W."/>
            <person name="Cichocki N."/>
            <person name="Veneault-Fourrey C."/>
            <person name="LaButti K."/>
            <person name="Lindquist E.A."/>
            <person name="Lipzen A."/>
            <person name="Lundell T."/>
            <person name="Morin E."/>
            <person name="Murat C."/>
            <person name="Riley R."/>
            <person name="Ohm R."/>
            <person name="Sun H."/>
            <person name="Tunlid A."/>
            <person name="Henrissat B."/>
            <person name="Grigoriev I.V."/>
            <person name="Hibbett D.S."/>
            <person name="Martin F."/>
        </authorList>
    </citation>
    <scope>NUCLEOTIDE SEQUENCE [LARGE SCALE GENOMIC DNA]</scope>
    <source>
        <strain evidence="2 3">MD-312</strain>
    </source>
</reference>
<dbReference type="InterPro" id="IPR041457">
    <property type="entry name" value="CxC2_KDZ-assoc"/>
</dbReference>
<sequence length="710" mass="81095">SQNDFLREWLPHKQGYLDVLLDSEAPPDLRICSICSRDGSYRCSDCFWRPMYCSSCCRQAHSKHLLHRVEQWNGTFCEESSLRLLLVNAGLMLFLGHDGDACPTIGGDFPPFIPDADWEDGDTEGRPLHLKPPEFSDYMIVVDVSGVHFISVSYCKCADCPDQHLQLLWARLFPASTVNLSTVFTFRVLNDFLRDNIECGTSGMNYFNKLRRITSNMFPHFVPNCYRELLRVARIWRLLKLLKWNGFGHQEIPVGEGELVLFCPACPQPGVNLDPIIDSDLWKYARTVIMDGNFKAEHMHDKRPSDQVYLMDGRGFIVSRDRYHDYLKVSKDSPEQSSCNNHKAVNQANANQHKLEATGIGGLACTRHGCFFPHSVIDFQKGERQVNMDYSLIHAIKHNSQGIGKVLTFYNVNCQYMKNLHGRVQSSPYLDIPEDIRLIPGIGIWHVHGHRSECFTQYSPGFIKGAGRVEGEIIETLWSILNIISGSAQGMTAPHRQELLDFQMNDSNFQKIIKISSSISRKFKAALQGREEARATFRALDDGLGKAQRDSWSAQEQQAMEDRLDNPLAMDIFEIRIEKGKADAVLRQPRLSCNVALTMKSIEMTMMASPNSRHNSHRGSCTWLAHSLQIQQLQTHLCIEVKELSSRSTETRKLEIARRRDRLESDISQFLSQAATYIGQTEEGIWEGLERDADWSDAKDEDKIKMWRKR</sequence>
<dbReference type="InterPro" id="IPR040521">
    <property type="entry name" value="KDZ"/>
</dbReference>
<feature type="non-terminal residue" evidence="2">
    <location>
        <position position="1"/>
    </location>
</feature>
<evidence type="ECO:0000259" key="1">
    <source>
        <dbReference type="Pfam" id="PF18803"/>
    </source>
</evidence>
<proteinExistence type="predicted"/>
<dbReference type="Proteomes" id="UP000053820">
    <property type="component" value="Unassembled WGS sequence"/>
</dbReference>
<evidence type="ECO:0000313" key="3">
    <source>
        <dbReference type="Proteomes" id="UP000053820"/>
    </source>
</evidence>
<dbReference type="AlphaFoldDB" id="A0A0C9W2L1"/>
<feature type="non-terminal residue" evidence="2">
    <location>
        <position position="710"/>
    </location>
</feature>
<organism evidence="2 3">
    <name type="scientific">Hydnomerulius pinastri MD-312</name>
    <dbReference type="NCBI Taxonomy" id="994086"/>
    <lineage>
        <taxon>Eukaryota</taxon>
        <taxon>Fungi</taxon>
        <taxon>Dikarya</taxon>
        <taxon>Basidiomycota</taxon>
        <taxon>Agaricomycotina</taxon>
        <taxon>Agaricomycetes</taxon>
        <taxon>Agaricomycetidae</taxon>
        <taxon>Boletales</taxon>
        <taxon>Boletales incertae sedis</taxon>
        <taxon>Leucogyrophana</taxon>
    </lineage>
</organism>
<keyword evidence="3" id="KW-1185">Reference proteome</keyword>
<dbReference type="Pfam" id="PF18803">
    <property type="entry name" value="CxC2"/>
    <property type="match status" value="1"/>
</dbReference>
<evidence type="ECO:0000313" key="2">
    <source>
        <dbReference type="EMBL" id="KIJ65270.1"/>
    </source>
</evidence>
<accession>A0A0C9W2L1</accession>